<evidence type="ECO:0000313" key="1">
    <source>
        <dbReference type="EMBL" id="MPC84796.1"/>
    </source>
</evidence>
<keyword evidence="2" id="KW-1185">Reference proteome</keyword>
<reference evidence="1 2" key="1">
    <citation type="submission" date="2019-05" db="EMBL/GenBank/DDBJ databases">
        <title>Another draft genome of Portunus trituberculatus and its Hox gene families provides insights of decapod evolution.</title>
        <authorList>
            <person name="Jeong J.-H."/>
            <person name="Song I."/>
            <person name="Kim S."/>
            <person name="Choi T."/>
            <person name="Kim D."/>
            <person name="Ryu S."/>
            <person name="Kim W."/>
        </authorList>
    </citation>
    <scope>NUCLEOTIDE SEQUENCE [LARGE SCALE GENOMIC DNA]</scope>
    <source>
        <tissue evidence="1">Muscle</tissue>
    </source>
</reference>
<comment type="caution">
    <text evidence="1">The sequence shown here is derived from an EMBL/GenBank/DDBJ whole genome shotgun (WGS) entry which is preliminary data.</text>
</comment>
<dbReference type="AlphaFoldDB" id="A0A5B7IT23"/>
<gene>
    <name evidence="1" type="ORF">E2C01_079546</name>
</gene>
<protein>
    <submittedName>
        <fullName evidence="1">Uncharacterized protein</fullName>
    </submittedName>
</protein>
<name>A0A5B7IT23_PORTR</name>
<proteinExistence type="predicted"/>
<dbReference type="EMBL" id="VSRR010066458">
    <property type="protein sequence ID" value="MPC84796.1"/>
    <property type="molecule type" value="Genomic_DNA"/>
</dbReference>
<accession>A0A5B7IT23</accession>
<evidence type="ECO:0000313" key="2">
    <source>
        <dbReference type="Proteomes" id="UP000324222"/>
    </source>
</evidence>
<sequence length="150" mass="16575">MNTGISHFVMLESLNPSQKAAMRGVRCGAGVAAQASITALNHARQLCRNDSFKKSEQRKRCRICSNPQYSGALFARTAVCQGLGGTRTTSNATVEPFHPRERQPVTMRDLKKPDAILHFSCESPSRTTERTGGAAVGRRKKEKYELFYLA</sequence>
<organism evidence="1 2">
    <name type="scientific">Portunus trituberculatus</name>
    <name type="common">Swimming crab</name>
    <name type="synonym">Neptunus trituberculatus</name>
    <dbReference type="NCBI Taxonomy" id="210409"/>
    <lineage>
        <taxon>Eukaryota</taxon>
        <taxon>Metazoa</taxon>
        <taxon>Ecdysozoa</taxon>
        <taxon>Arthropoda</taxon>
        <taxon>Crustacea</taxon>
        <taxon>Multicrustacea</taxon>
        <taxon>Malacostraca</taxon>
        <taxon>Eumalacostraca</taxon>
        <taxon>Eucarida</taxon>
        <taxon>Decapoda</taxon>
        <taxon>Pleocyemata</taxon>
        <taxon>Brachyura</taxon>
        <taxon>Eubrachyura</taxon>
        <taxon>Portunoidea</taxon>
        <taxon>Portunidae</taxon>
        <taxon>Portuninae</taxon>
        <taxon>Portunus</taxon>
    </lineage>
</organism>
<dbReference type="Proteomes" id="UP000324222">
    <property type="component" value="Unassembled WGS sequence"/>
</dbReference>